<proteinExistence type="predicted"/>
<sequence>GNKRCVRVREGGEVLDTVTVDRGCFSCALGGPDGRTLFIVANEWLGTEGVDDSPNGQVLTVTAPSPSAFASRTA</sequence>
<reference evidence="2" key="1">
    <citation type="journal article" date="2019" name="Int. J. Syst. Evol. Microbiol.">
        <title>The Global Catalogue of Microorganisms (GCM) 10K type strain sequencing project: providing services to taxonomists for standard genome sequencing and annotation.</title>
        <authorList>
            <consortium name="The Broad Institute Genomics Platform"/>
            <consortium name="The Broad Institute Genome Sequencing Center for Infectious Disease"/>
            <person name="Wu L."/>
            <person name="Ma J."/>
        </authorList>
    </citation>
    <scope>NUCLEOTIDE SEQUENCE [LARGE SCALE GENOMIC DNA]</scope>
    <source>
        <strain evidence="2">JCM 31696</strain>
    </source>
</reference>
<dbReference type="Gene3D" id="2.120.10.30">
    <property type="entry name" value="TolB, C-terminal domain"/>
    <property type="match status" value="1"/>
</dbReference>
<organism evidence="1 2">
    <name type="scientific">Actinomadura adrarensis</name>
    <dbReference type="NCBI Taxonomy" id="1819600"/>
    <lineage>
        <taxon>Bacteria</taxon>
        <taxon>Bacillati</taxon>
        <taxon>Actinomycetota</taxon>
        <taxon>Actinomycetes</taxon>
        <taxon>Streptosporangiales</taxon>
        <taxon>Thermomonosporaceae</taxon>
        <taxon>Actinomadura</taxon>
    </lineage>
</organism>
<evidence type="ECO:0008006" key="3">
    <source>
        <dbReference type="Google" id="ProtNLM"/>
    </source>
</evidence>
<dbReference type="InterPro" id="IPR011042">
    <property type="entry name" value="6-blade_b-propeller_TolB-like"/>
</dbReference>
<accession>A0ABW3CBJ6</accession>
<evidence type="ECO:0000313" key="1">
    <source>
        <dbReference type="EMBL" id="MFD0851863.1"/>
    </source>
</evidence>
<comment type="caution">
    <text evidence="1">The sequence shown here is derived from an EMBL/GenBank/DDBJ whole genome shotgun (WGS) entry which is preliminary data.</text>
</comment>
<name>A0ABW3CBJ6_9ACTN</name>
<feature type="non-terminal residue" evidence="1">
    <location>
        <position position="1"/>
    </location>
</feature>
<protein>
    <recommendedName>
        <fullName evidence="3">SMP-30/gluconolactonase/LRE family protein</fullName>
    </recommendedName>
</protein>
<dbReference type="EMBL" id="JBHTIR010000851">
    <property type="protein sequence ID" value="MFD0851863.1"/>
    <property type="molecule type" value="Genomic_DNA"/>
</dbReference>
<keyword evidence="2" id="KW-1185">Reference proteome</keyword>
<dbReference type="SUPFAM" id="SSF63829">
    <property type="entry name" value="Calcium-dependent phosphotriesterase"/>
    <property type="match status" value="1"/>
</dbReference>
<gene>
    <name evidence="1" type="ORF">ACFQ07_06505</name>
</gene>
<dbReference type="Proteomes" id="UP001597083">
    <property type="component" value="Unassembled WGS sequence"/>
</dbReference>
<evidence type="ECO:0000313" key="2">
    <source>
        <dbReference type="Proteomes" id="UP001597083"/>
    </source>
</evidence>